<name>A0ABV5KU49_9BACL</name>
<dbReference type="Proteomes" id="UP001589747">
    <property type="component" value="Unassembled WGS sequence"/>
</dbReference>
<dbReference type="EMBL" id="JBHMDO010000034">
    <property type="protein sequence ID" value="MFB9328763.1"/>
    <property type="molecule type" value="Genomic_DNA"/>
</dbReference>
<dbReference type="CDD" id="cd02440">
    <property type="entry name" value="AdoMet_MTases"/>
    <property type="match status" value="1"/>
</dbReference>
<dbReference type="Pfam" id="PF03059">
    <property type="entry name" value="NAS"/>
    <property type="match status" value="1"/>
</dbReference>
<proteinExistence type="predicted"/>
<evidence type="ECO:0000256" key="1">
    <source>
        <dbReference type="ARBA" id="ARBA00022679"/>
    </source>
</evidence>
<keyword evidence="2" id="KW-0949">S-adenosyl-L-methionine</keyword>
<dbReference type="InterPro" id="IPR004298">
    <property type="entry name" value="Nicotian_synth"/>
</dbReference>
<dbReference type="InterPro" id="IPR029063">
    <property type="entry name" value="SAM-dependent_MTases_sf"/>
</dbReference>
<sequence length="314" mass="35072">MNLDSGPSAVHIASGGTRSPLAANFISIIREVYKGLAEESDLSPTNLAVTNLIDRLKTRLLHSYSPDEVQAVLSDPFVREVQPDLLAKLSVYESESERYYSRQFCQSEQSGLDAITRLPGWNIYQSLVTRELQLLRRFSWQGRLESPIVFVGSGPMPLSAILLHLYSDIDVIGLEVDDEAYAISRDLLDCLGLSDRVNVRLENGETFNYNAARTVFIASLVTNKVAVLEQIRRTCDDPLIAIRTAEGMRQLMYESVDEAQLTNRGWALLGRTTPQEQLVINSTLFIARQESVMHREDVSDGESTSDNGNESDIE</sequence>
<accession>A0ABV5KU49</accession>
<evidence type="ECO:0000313" key="4">
    <source>
        <dbReference type="EMBL" id="MFB9328763.1"/>
    </source>
</evidence>
<dbReference type="PANTHER" id="PTHR32266">
    <property type="entry name" value="NICOTIANAMINE SYNTHASE 3"/>
    <property type="match status" value="1"/>
</dbReference>
<reference evidence="4 5" key="1">
    <citation type="submission" date="2024-09" db="EMBL/GenBank/DDBJ databases">
        <authorList>
            <person name="Sun Q."/>
            <person name="Mori K."/>
        </authorList>
    </citation>
    <scope>NUCLEOTIDE SEQUENCE [LARGE SCALE GENOMIC DNA]</scope>
    <source>
        <strain evidence="4 5">TISTR 2452</strain>
    </source>
</reference>
<dbReference type="Gene3D" id="3.40.50.150">
    <property type="entry name" value="Vaccinia Virus protein VP39"/>
    <property type="match status" value="1"/>
</dbReference>
<dbReference type="PANTHER" id="PTHR32266:SF12">
    <property type="entry name" value="NICOTIANAMINE SYNTHASE 3"/>
    <property type="match status" value="1"/>
</dbReference>
<gene>
    <name evidence="4" type="ORF">ACFFSY_22740</name>
</gene>
<evidence type="ECO:0000256" key="3">
    <source>
        <dbReference type="SAM" id="MobiDB-lite"/>
    </source>
</evidence>
<evidence type="ECO:0000313" key="5">
    <source>
        <dbReference type="Proteomes" id="UP001589747"/>
    </source>
</evidence>
<keyword evidence="5" id="KW-1185">Reference proteome</keyword>
<keyword evidence="1" id="KW-0808">Transferase</keyword>
<organism evidence="4 5">
    <name type="scientific">Paenibacillus aurantiacus</name>
    <dbReference type="NCBI Taxonomy" id="1936118"/>
    <lineage>
        <taxon>Bacteria</taxon>
        <taxon>Bacillati</taxon>
        <taxon>Bacillota</taxon>
        <taxon>Bacilli</taxon>
        <taxon>Bacillales</taxon>
        <taxon>Paenibacillaceae</taxon>
        <taxon>Paenibacillus</taxon>
    </lineage>
</organism>
<dbReference type="RefSeq" id="WP_377498375.1">
    <property type="nucleotide sequence ID" value="NZ_JBHMDO010000034.1"/>
</dbReference>
<feature type="region of interest" description="Disordered" evidence="3">
    <location>
        <begin position="293"/>
        <end position="314"/>
    </location>
</feature>
<protein>
    <submittedName>
        <fullName evidence="4">Nicotianamine synthase family protein</fullName>
    </submittedName>
</protein>
<dbReference type="SUPFAM" id="SSF53335">
    <property type="entry name" value="S-adenosyl-L-methionine-dependent methyltransferases"/>
    <property type="match status" value="1"/>
</dbReference>
<comment type="caution">
    <text evidence="4">The sequence shown here is derived from an EMBL/GenBank/DDBJ whole genome shotgun (WGS) entry which is preliminary data.</text>
</comment>
<dbReference type="PROSITE" id="PS51142">
    <property type="entry name" value="NAS"/>
    <property type="match status" value="1"/>
</dbReference>
<evidence type="ECO:0000256" key="2">
    <source>
        <dbReference type="ARBA" id="ARBA00022691"/>
    </source>
</evidence>